<dbReference type="SUPFAM" id="SSF52047">
    <property type="entry name" value="RNI-like"/>
    <property type="match status" value="1"/>
</dbReference>
<evidence type="ECO:0000256" key="1">
    <source>
        <dbReference type="SAM" id="MobiDB-lite"/>
    </source>
</evidence>
<evidence type="ECO:0000313" key="2">
    <source>
        <dbReference type="EMBL" id="CAD7644852.1"/>
    </source>
</evidence>
<dbReference type="EMBL" id="CAJPIZ010032537">
    <property type="protein sequence ID" value="CAG2120288.1"/>
    <property type="molecule type" value="Genomic_DNA"/>
</dbReference>
<accession>A0A7R9QHA8</accession>
<protein>
    <recommendedName>
        <fullName evidence="4">F-box domain-containing protein</fullName>
    </recommendedName>
</protein>
<feature type="region of interest" description="Disordered" evidence="1">
    <location>
        <begin position="1"/>
        <end position="25"/>
    </location>
</feature>
<dbReference type="EMBL" id="OC887112">
    <property type="protein sequence ID" value="CAD7644852.1"/>
    <property type="molecule type" value="Genomic_DNA"/>
</dbReference>
<organism evidence="2">
    <name type="scientific">Medioppia subpectinata</name>
    <dbReference type="NCBI Taxonomy" id="1979941"/>
    <lineage>
        <taxon>Eukaryota</taxon>
        <taxon>Metazoa</taxon>
        <taxon>Ecdysozoa</taxon>
        <taxon>Arthropoda</taxon>
        <taxon>Chelicerata</taxon>
        <taxon>Arachnida</taxon>
        <taxon>Acari</taxon>
        <taxon>Acariformes</taxon>
        <taxon>Sarcoptiformes</taxon>
        <taxon>Oribatida</taxon>
        <taxon>Brachypylina</taxon>
        <taxon>Oppioidea</taxon>
        <taxon>Oppiidae</taxon>
        <taxon>Medioppia</taxon>
    </lineage>
</organism>
<proteinExistence type="predicted"/>
<sequence length="306" mass="35582">MAHEMNHSKTSMLTTEDGNEDNSRQPQIYAKNSIDRFGDDLCALLLSYFPLEDHIRCESLSKQFRRTVFVSLRDITIDDKLMRQLPKSNIRQIVATIAIKCGNIETIDCRGIGDRFEEYIPEVLTIYRDNCCHLREIYCNLWRNSSQTMRSIGPLVTRIGRIDNFADSEAITDCHQLSRLRIDSFRKAFGYNGTLLAKNLHSFELFEYLDTDSDDGRWSAFVAHNLCLRSALFMWPRLQYLSIKTKTITREYLEHISRLPALKAFCLQCRHSNGLTDNDFKDLLSRSAKLKAIEYIVDNNRKIFIV</sequence>
<reference evidence="2" key="1">
    <citation type="submission" date="2020-11" db="EMBL/GenBank/DDBJ databases">
        <authorList>
            <person name="Tran Van P."/>
        </authorList>
    </citation>
    <scope>NUCLEOTIDE SEQUENCE</scope>
</reference>
<dbReference type="Proteomes" id="UP000759131">
    <property type="component" value="Unassembled WGS sequence"/>
</dbReference>
<dbReference type="InterPro" id="IPR032675">
    <property type="entry name" value="LRR_dom_sf"/>
</dbReference>
<evidence type="ECO:0008006" key="4">
    <source>
        <dbReference type="Google" id="ProtNLM"/>
    </source>
</evidence>
<evidence type="ECO:0000313" key="3">
    <source>
        <dbReference type="Proteomes" id="UP000759131"/>
    </source>
</evidence>
<keyword evidence="3" id="KW-1185">Reference proteome</keyword>
<feature type="non-terminal residue" evidence="2">
    <location>
        <position position="306"/>
    </location>
</feature>
<gene>
    <name evidence="2" type="ORF">OSB1V03_LOCUS20235</name>
</gene>
<name>A0A7R9QHA8_9ACAR</name>
<dbReference type="AlphaFoldDB" id="A0A7R9QHA8"/>
<dbReference type="Gene3D" id="3.80.10.10">
    <property type="entry name" value="Ribonuclease Inhibitor"/>
    <property type="match status" value="1"/>
</dbReference>